<dbReference type="EMBL" id="KV878210">
    <property type="protein sequence ID" value="OJJ38363.1"/>
    <property type="molecule type" value="Genomic_DNA"/>
</dbReference>
<dbReference type="RefSeq" id="XP_040692039.1">
    <property type="nucleotide sequence ID" value="XM_040831817.1"/>
</dbReference>
<dbReference type="Proteomes" id="UP000184383">
    <property type="component" value="Unassembled WGS sequence"/>
</dbReference>
<reference evidence="2" key="1">
    <citation type="journal article" date="2017" name="Genome Biol.">
        <title>Comparative genomics reveals high biological diversity and specific adaptations in the industrially and medically important fungal genus Aspergillus.</title>
        <authorList>
            <person name="de Vries R.P."/>
            <person name="Riley R."/>
            <person name="Wiebenga A."/>
            <person name="Aguilar-Osorio G."/>
            <person name="Amillis S."/>
            <person name="Uchima C.A."/>
            <person name="Anderluh G."/>
            <person name="Asadollahi M."/>
            <person name="Askin M."/>
            <person name="Barry K."/>
            <person name="Battaglia E."/>
            <person name="Bayram O."/>
            <person name="Benocci T."/>
            <person name="Braus-Stromeyer S.A."/>
            <person name="Caldana C."/>
            <person name="Canovas D."/>
            <person name="Cerqueira G.C."/>
            <person name="Chen F."/>
            <person name="Chen W."/>
            <person name="Choi C."/>
            <person name="Clum A."/>
            <person name="Dos Santos R.A."/>
            <person name="Damasio A.R."/>
            <person name="Diallinas G."/>
            <person name="Emri T."/>
            <person name="Fekete E."/>
            <person name="Flipphi M."/>
            <person name="Freyberg S."/>
            <person name="Gallo A."/>
            <person name="Gournas C."/>
            <person name="Habgood R."/>
            <person name="Hainaut M."/>
            <person name="Harispe M.L."/>
            <person name="Henrissat B."/>
            <person name="Hilden K.S."/>
            <person name="Hope R."/>
            <person name="Hossain A."/>
            <person name="Karabika E."/>
            <person name="Karaffa L."/>
            <person name="Karanyi Z."/>
            <person name="Krasevec N."/>
            <person name="Kuo A."/>
            <person name="Kusch H."/>
            <person name="LaButti K."/>
            <person name="Lagendijk E.L."/>
            <person name="Lapidus A."/>
            <person name="Levasseur A."/>
            <person name="Lindquist E."/>
            <person name="Lipzen A."/>
            <person name="Logrieco A.F."/>
            <person name="MacCabe A."/>
            <person name="Maekelae M.R."/>
            <person name="Malavazi I."/>
            <person name="Melin P."/>
            <person name="Meyer V."/>
            <person name="Mielnichuk N."/>
            <person name="Miskei M."/>
            <person name="Molnar A.P."/>
            <person name="Mule G."/>
            <person name="Ngan C.Y."/>
            <person name="Orejas M."/>
            <person name="Orosz E."/>
            <person name="Ouedraogo J.P."/>
            <person name="Overkamp K.M."/>
            <person name="Park H.-S."/>
            <person name="Perrone G."/>
            <person name="Piumi F."/>
            <person name="Punt P.J."/>
            <person name="Ram A.F."/>
            <person name="Ramon A."/>
            <person name="Rauscher S."/>
            <person name="Record E."/>
            <person name="Riano-Pachon D.M."/>
            <person name="Robert V."/>
            <person name="Roehrig J."/>
            <person name="Ruller R."/>
            <person name="Salamov A."/>
            <person name="Salih N.S."/>
            <person name="Samson R.A."/>
            <person name="Sandor E."/>
            <person name="Sanguinetti M."/>
            <person name="Schuetze T."/>
            <person name="Sepcic K."/>
            <person name="Shelest E."/>
            <person name="Sherlock G."/>
            <person name="Sophianopoulou V."/>
            <person name="Squina F.M."/>
            <person name="Sun H."/>
            <person name="Susca A."/>
            <person name="Todd R.B."/>
            <person name="Tsang A."/>
            <person name="Unkles S.E."/>
            <person name="van de Wiele N."/>
            <person name="van Rossen-Uffink D."/>
            <person name="Oliveira J.V."/>
            <person name="Vesth T.C."/>
            <person name="Visser J."/>
            <person name="Yu J.-H."/>
            <person name="Zhou M."/>
            <person name="Andersen M.R."/>
            <person name="Archer D.B."/>
            <person name="Baker S.E."/>
            <person name="Benoit I."/>
            <person name="Brakhage A.A."/>
            <person name="Braus G.H."/>
            <person name="Fischer R."/>
            <person name="Frisvad J.C."/>
            <person name="Goldman G.H."/>
            <person name="Houbraken J."/>
            <person name="Oakley B."/>
            <person name="Pocsi I."/>
            <person name="Scazzocchio C."/>
            <person name="Seiboth B."/>
            <person name="vanKuyk P.A."/>
            <person name="Wortman J."/>
            <person name="Dyer P.S."/>
            <person name="Grigoriev I.V."/>
        </authorList>
    </citation>
    <scope>NUCLEOTIDE SEQUENCE [LARGE SCALE GENOMIC DNA]</scope>
    <source>
        <strain evidence="2">DTO 134E9</strain>
    </source>
</reference>
<name>A0A1L9RU11_ASPWE</name>
<accession>A0A1L9RU11</accession>
<evidence type="ECO:0000313" key="2">
    <source>
        <dbReference type="Proteomes" id="UP000184383"/>
    </source>
</evidence>
<dbReference type="GeneID" id="63747665"/>
<sequence length="405" mass="47458">MDSTDLVTRAALCSSPIEVKQEILCYLPDLYALKAAILSHSTIYAAFLDGKESIAIRVLLNRIPRELLRDAALALDASTVEDWTWSRGAMTQDWTREKEAFSMQRLYQVIERFTSDFITAALSRNPALPQHPPSLQEWNRVARSFYRFEVYRHFFRNRDNYDYRDRFERPKPSRDFQEEEQWEVCYKHYAVWELEQLATVGEYLFRKSAIPFNEIAAHDVDWGSSGVNYDIHEAWEFTQRYGYIPGLLSNGLEFIFEATTAPTYEQRKRLMNRKLRGSYPFLPGLLECIFLGGAQDTPLKEYTFEQAQVLHLSETPEPDSGPAKIWKWSHWELDSDQFVWSIHCRELHAWGYVMWDNARLEKSGIYSQPFILPPPPDEEELERRKEATIASMVKRRHLFRAGAKG</sequence>
<gene>
    <name evidence="1" type="ORF">ASPWEDRAFT_179921</name>
</gene>
<organism evidence="1 2">
    <name type="scientific">Aspergillus wentii DTO 134E9</name>
    <dbReference type="NCBI Taxonomy" id="1073089"/>
    <lineage>
        <taxon>Eukaryota</taxon>
        <taxon>Fungi</taxon>
        <taxon>Dikarya</taxon>
        <taxon>Ascomycota</taxon>
        <taxon>Pezizomycotina</taxon>
        <taxon>Eurotiomycetes</taxon>
        <taxon>Eurotiomycetidae</taxon>
        <taxon>Eurotiales</taxon>
        <taxon>Aspergillaceae</taxon>
        <taxon>Aspergillus</taxon>
        <taxon>Aspergillus subgen. Cremei</taxon>
    </lineage>
</organism>
<proteinExistence type="predicted"/>
<evidence type="ECO:0000313" key="1">
    <source>
        <dbReference type="EMBL" id="OJJ38363.1"/>
    </source>
</evidence>
<keyword evidence="2" id="KW-1185">Reference proteome</keyword>
<dbReference type="VEuPathDB" id="FungiDB:ASPWEDRAFT_179921"/>
<protein>
    <submittedName>
        <fullName evidence="1">Uncharacterized protein</fullName>
    </submittedName>
</protein>
<dbReference type="AlphaFoldDB" id="A0A1L9RU11"/>
<dbReference type="OrthoDB" id="4455582at2759"/>